<accession>X1HRM0</accession>
<dbReference type="EMBL" id="BARU01024014">
    <property type="protein sequence ID" value="GAH59715.1"/>
    <property type="molecule type" value="Genomic_DNA"/>
</dbReference>
<proteinExistence type="predicted"/>
<dbReference type="AlphaFoldDB" id="X1HRM0"/>
<feature type="non-terminal residue" evidence="1">
    <location>
        <position position="199"/>
    </location>
</feature>
<evidence type="ECO:0000313" key="1">
    <source>
        <dbReference type="EMBL" id="GAH59715.1"/>
    </source>
</evidence>
<sequence>MKGGVTKRIEDTVKALDQGQLKKALYLTEATGLENHHLFVEQAARTCLANKDNKDNKEACSMAIKEARAKVQDTITLPIDDTSLEGLEEYLSLEKQPAAQPTSEQTDEELFEECEECHVAVAAVRFAEVCAEHPEEAGGACKLISEKLGDETTEPTDWIKTMVETAEHAQGIAKEEMVAAVTELTDYLEKRNSPFLKKL</sequence>
<name>X1HRM0_9ZZZZ</name>
<gene>
    <name evidence="1" type="ORF">S03H2_38900</name>
</gene>
<organism evidence="1">
    <name type="scientific">marine sediment metagenome</name>
    <dbReference type="NCBI Taxonomy" id="412755"/>
    <lineage>
        <taxon>unclassified sequences</taxon>
        <taxon>metagenomes</taxon>
        <taxon>ecological metagenomes</taxon>
    </lineage>
</organism>
<protein>
    <submittedName>
        <fullName evidence="1">Uncharacterized protein</fullName>
    </submittedName>
</protein>
<reference evidence="1" key="1">
    <citation type="journal article" date="2014" name="Front. Microbiol.">
        <title>High frequency of phylogenetically diverse reductive dehalogenase-homologous genes in deep subseafloor sedimentary metagenomes.</title>
        <authorList>
            <person name="Kawai M."/>
            <person name="Futagami T."/>
            <person name="Toyoda A."/>
            <person name="Takaki Y."/>
            <person name="Nishi S."/>
            <person name="Hori S."/>
            <person name="Arai W."/>
            <person name="Tsubouchi T."/>
            <person name="Morono Y."/>
            <person name="Uchiyama I."/>
            <person name="Ito T."/>
            <person name="Fujiyama A."/>
            <person name="Inagaki F."/>
            <person name="Takami H."/>
        </authorList>
    </citation>
    <scope>NUCLEOTIDE SEQUENCE</scope>
    <source>
        <strain evidence="1">Expedition CK06-06</strain>
    </source>
</reference>
<comment type="caution">
    <text evidence="1">The sequence shown here is derived from an EMBL/GenBank/DDBJ whole genome shotgun (WGS) entry which is preliminary data.</text>
</comment>